<dbReference type="FunFam" id="3.30.70.240:FF:000001">
    <property type="entry name" value="Elongation factor G"/>
    <property type="match status" value="1"/>
</dbReference>
<dbReference type="AlphaFoldDB" id="A0A7C0Y702"/>
<dbReference type="PANTHER" id="PTHR43261">
    <property type="entry name" value="TRANSLATION ELONGATION FACTOR G-RELATED"/>
    <property type="match status" value="1"/>
</dbReference>
<dbReference type="Gene3D" id="3.30.70.240">
    <property type="match status" value="1"/>
</dbReference>
<dbReference type="InterPro" id="IPR000640">
    <property type="entry name" value="EFG_V-like"/>
</dbReference>
<protein>
    <submittedName>
        <fullName evidence="7">Elongation factor G</fullName>
    </submittedName>
</protein>
<dbReference type="InterPro" id="IPR035649">
    <property type="entry name" value="EFG_V"/>
</dbReference>
<dbReference type="EMBL" id="DRBS01000184">
    <property type="protein sequence ID" value="HDD44150.1"/>
    <property type="molecule type" value="Genomic_DNA"/>
</dbReference>
<evidence type="ECO:0000256" key="5">
    <source>
        <dbReference type="ARBA" id="ARBA00024731"/>
    </source>
</evidence>
<evidence type="ECO:0000256" key="1">
    <source>
        <dbReference type="ARBA" id="ARBA00022741"/>
    </source>
</evidence>
<evidence type="ECO:0000256" key="3">
    <source>
        <dbReference type="ARBA" id="ARBA00022917"/>
    </source>
</evidence>
<dbReference type="GO" id="GO:0003746">
    <property type="term" value="F:translation elongation factor activity"/>
    <property type="evidence" value="ECO:0007669"/>
    <property type="project" value="UniProtKB-KW"/>
</dbReference>
<evidence type="ECO:0000313" key="7">
    <source>
        <dbReference type="EMBL" id="HDD44150.1"/>
    </source>
</evidence>
<evidence type="ECO:0000259" key="6">
    <source>
        <dbReference type="SMART" id="SM00838"/>
    </source>
</evidence>
<dbReference type="GO" id="GO:0032790">
    <property type="term" value="P:ribosome disassembly"/>
    <property type="evidence" value="ECO:0007669"/>
    <property type="project" value="TreeGrafter"/>
</dbReference>
<feature type="domain" description="Elongation factor EFG" evidence="6">
    <location>
        <begin position="1"/>
        <end position="70"/>
    </location>
</feature>
<gene>
    <name evidence="7" type="primary">fusA</name>
    <name evidence="7" type="ORF">ENG63_04730</name>
</gene>
<keyword evidence="4" id="KW-0342">GTP-binding</keyword>
<keyword evidence="1" id="KW-0547">Nucleotide-binding</keyword>
<dbReference type="PANTHER" id="PTHR43261:SF1">
    <property type="entry name" value="RIBOSOME-RELEASING FACTOR 2, MITOCHONDRIAL"/>
    <property type="match status" value="1"/>
</dbReference>
<dbReference type="InterPro" id="IPR035647">
    <property type="entry name" value="EFG_III/V"/>
</dbReference>
<evidence type="ECO:0000256" key="4">
    <source>
        <dbReference type="ARBA" id="ARBA00023134"/>
    </source>
</evidence>
<organism evidence="7">
    <name type="scientific">Desulfofervidus auxilii</name>
    <dbReference type="NCBI Taxonomy" id="1621989"/>
    <lineage>
        <taxon>Bacteria</taxon>
        <taxon>Pseudomonadati</taxon>
        <taxon>Thermodesulfobacteriota</taxon>
        <taxon>Candidatus Desulfofervidia</taxon>
        <taxon>Candidatus Desulfofervidales</taxon>
        <taxon>Candidatus Desulfofervidaceae</taxon>
        <taxon>Candidatus Desulfofervidus</taxon>
    </lineage>
</organism>
<reference evidence="7" key="1">
    <citation type="journal article" date="2020" name="mSystems">
        <title>Genome- and Community-Level Interaction Insights into Carbon Utilization and Element Cycling Functions of Hydrothermarchaeota in Hydrothermal Sediment.</title>
        <authorList>
            <person name="Zhou Z."/>
            <person name="Liu Y."/>
            <person name="Xu W."/>
            <person name="Pan J."/>
            <person name="Luo Z.H."/>
            <person name="Li M."/>
        </authorList>
    </citation>
    <scope>NUCLEOTIDE SEQUENCE [LARGE SCALE GENOMIC DNA]</scope>
    <source>
        <strain evidence="7">HyVt-233</strain>
    </source>
</reference>
<keyword evidence="3" id="KW-0648">Protein biosynthesis</keyword>
<accession>A0A7C0Y702</accession>
<proteinExistence type="predicted"/>
<dbReference type="SUPFAM" id="SSF54980">
    <property type="entry name" value="EF-G C-terminal domain-like"/>
    <property type="match status" value="1"/>
</dbReference>
<evidence type="ECO:0000256" key="2">
    <source>
        <dbReference type="ARBA" id="ARBA00022768"/>
    </source>
</evidence>
<comment type="function">
    <text evidence="5">Catalyzes the GTP-dependent ribosomal translocation step during translation elongation. During this step, the ribosome changes from the pre-translocational (PRE) to the post-translocational (POST) state as the newly formed A-site-bound peptidyl-tRNA and P-site-bound deacylated tRNA move to the P and E sites, respectively. Catalyzes the coordinated movement of the two tRNA molecules, the mRNA and conformational changes in the ribosome.</text>
</comment>
<sequence>VVLPDEYLGEVIGDINSRKGLVETIERKGKVTIVTAIVPLSQMFGYSTILRSLTQGRGSFTMQFSHFDKIE</sequence>
<name>A0A7C0Y702_DESA2</name>
<dbReference type="Proteomes" id="UP000886289">
    <property type="component" value="Unassembled WGS sequence"/>
</dbReference>
<dbReference type="GO" id="GO:0005525">
    <property type="term" value="F:GTP binding"/>
    <property type="evidence" value="ECO:0007669"/>
    <property type="project" value="UniProtKB-KW"/>
</dbReference>
<dbReference type="Pfam" id="PF00679">
    <property type="entry name" value="EFG_C"/>
    <property type="match status" value="1"/>
</dbReference>
<dbReference type="SMART" id="SM00838">
    <property type="entry name" value="EFG_C"/>
    <property type="match status" value="1"/>
</dbReference>
<keyword evidence="2 7" id="KW-0251">Elongation factor</keyword>
<dbReference type="CDD" id="cd03713">
    <property type="entry name" value="EFG_mtEFG_C"/>
    <property type="match status" value="1"/>
</dbReference>
<feature type="non-terminal residue" evidence="7">
    <location>
        <position position="1"/>
    </location>
</feature>
<comment type="caution">
    <text evidence="7">The sequence shown here is derived from an EMBL/GenBank/DDBJ whole genome shotgun (WGS) entry which is preliminary data.</text>
</comment>